<feature type="compositionally biased region" description="Polar residues" evidence="4">
    <location>
        <begin position="1918"/>
        <end position="1930"/>
    </location>
</feature>
<feature type="region of interest" description="Disordered" evidence="4">
    <location>
        <begin position="977"/>
        <end position="1039"/>
    </location>
</feature>
<feature type="compositionally biased region" description="Polar residues" evidence="4">
    <location>
        <begin position="1671"/>
        <end position="1705"/>
    </location>
</feature>
<feature type="compositionally biased region" description="Polar residues" evidence="4">
    <location>
        <begin position="1301"/>
        <end position="1321"/>
    </location>
</feature>
<dbReference type="GO" id="GO:0017056">
    <property type="term" value="F:structural constituent of nuclear pore"/>
    <property type="evidence" value="ECO:0007669"/>
    <property type="project" value="TreeGrafter"/>
</dbReference>
<dbReference type="PANTHER" id="PTHR23193">
    <property type="entry name" value="NUCLEAR PORE COMPLEX PROTEIN NUP"/>
    <property type="match status" value="1"/>
</dbReference>
<evidence type="ECO:0000259" key="5">
    <source>
        <dbReference type="Pfam" id="PF16755"/>
    </source>
</evidence>
<feature type="region of interest" description="Disordered" evidence="4">
    <location>
        <begin position="1183"/>
        <end position="1243"/>
    </location>
</feature>
<dbReference type="Pfam" id="PF16755">
    <property type="entry name" value="Beta-prop_NUP159_NUP214"/>
    <property type="match status" value="1"/>
</dbReference>
<sequence length="1930" mass="201369">MTATTGPIKPNPNFLFHPCRTLNLTGNAASVDPDAVNTVAASSRYGLIFVGYEKGVKICRLEDILNWESDCRAPFDNCPSMTIPTSDSVSLVALSADEVTLAVVLVRDSVPVADMYDVRGFAHQVPETRPFFSVRLSSKPAVALQDFAWNPVQCSMFAVCLTDGSAANYELCGEILKMHGNIPAATGARALAWSPKGKQVVIGKQDGSLVQYKPTMQEAKTLPPPTIFENPVQVMSVCWIAPTVFAAVYLPSGNVDDTQAVLVITAFSKTTPVTYTTFEELCLKTGTHPKERFWLYHQPDWGILMFASRNSNETAVLGCTSADKMKWEQWELDSDGRAEVPLNKGEDTFPLGFAVIYSSQRNIVGKLETWPPMPILLLFSTSGALSPFHMKNLAPGVPSLVRPPEPLCTDGQRKPMANTPHIEAPRLTSESVVTSTKITSSQPFPVVPSSPQFRFLVPPTSSPLQPSAPTVAAHPSFVAPRPITPQSSQPFSLSTSTASSAFTFGSSGGSSFNFGSTSVSTTKAISAPLSFSFSNVVSKPTASIFGVPSTNIATTVVGGGSIFPTDAFSSKPSPPAVTLGSKPNLPAMTPTTFSAPASTAPTGSPFLFGMATTPVTNTAVSPGSAFSSVPKPVPKVLPSVPPSQQPLSTTTVATAVTCRNTKQATHTATSFQHTKKQVSEPSDPLVAPSESASKSISDNAIVSAIMEEITAFQKELKEFKEQVCKAAASSGTQADMNRLMENGINMEEMGEELKQKLSGLNNDVHMLSSLILEAFAAVEEGRTQELRNHDPRFVGLLYNRRLDPMTAQRLSEIRQLHQYLESQLRDVHMRLDLDWEEYMTKQKEKCRVILPSAQAMYEVIRHCRNTSQSLTVQVDALSRRIKEMKALEKFGTQSAHWDKIIKGNQSNADELSALADTLLWTSLSNKDGSKSATKATPLSLRKQAQLAEYFGQQSATPVRARVIGKLSESRLLSKLSLVTSESSRASEKKDVSSPMGADEKSSALHTPELKNGSSASEASKETENELEKTTREENRERKNVESFCIPPFASTPVKGFLPPISGIPHVQTTAEPTRVPITKVIQVSMPPTEKASTPVIPSGLTITPITPPEAPALTMTVTKPTPTRTDAPTKPFGSAFISSTTVPTAPVFSFGKTTAPMAFNFGSQPAATKPGFVAVKSSVPGFASAAETKPEPAQEKATKADGYEDVTPSGSPQPVQKPASVSDAPTQHHIKESSIPTSVTPPSGTVLPAALTSTKAATTAMATAVTSSVFSFPIATTSTTSALFKLNFGQSGTSKKTSIFGNTPPATTQSDPSQVTSTVSNFGKPPQSPVQSSAVASSAAAAAAAFSFTAALAASREPASPDVISSVAVPVAKPTPISLPSTAVQTPTSSGSGVAVTTVADSALFHPVSAFGGSSLGQPTTSATPVCPVTSQPAQVSKDNAEADSCKVTSTADTAVPCSTVCVTSHASTTTASTSIVLSQPEPTTVISVSQTTVPAQTSTSITASAEQTQKGSTSSLDQTQSTTIVSPFAPTSSVQASPFGQSATLFGKPQSTPTSVVPVFGQSPPAFTQTASTSSAFGQAVTTTTSSPFWKPSATFGQPPPTSTSIFGQPVMTSGSSVFGQPASSTPSVFGQSSVFGSSQQSTTTVSSPFGQMSTTSTSGSLFGQKPNFGFQQTPSPFGQSESLFGQKTSFGQSSVPAFGQQQRASAFGEQSQEQAAQQGSGGSPFGGSGFLSGLGGKPSGEGAPKNVFGGTFGPGTQSTGLFGSQGASSFGSSFSGGAFSSGSFSTGGGSVAQTGFGAFQQQTPTKPAAFGGPPAFGGSPSFGGPPQFGGSPTFGSSPGVFPSPFGSPQQSPQQQHTGSSFSVFGNTEGPTFGSLAAQGQGVQQQQQQQGLSFGSTFGSSPTTPAFGSPGFGDQSAPRQTSAFSQWRQ</sequence>
<feature type="compositionally biased region" description="Low complexity" evidence="4">
    <location>
        <begin position="1875"/>
        <end position="1902"/>
    </location>
</feature>
<dbReference type="Gene3D" id="2.130.10.10">
    <property type="entry name" value="YVTN repeat-like/Quinoprotein amine dehydrogenase"/>
    <property type="match status" value="1"/>
</dbReference>
<feature type="region of interest" description="Disordered" evidence="4">
    <location>
        <begin position="1642"/>
        <end position="1754"/>
    </location>
</feature>
<proteinExistence type="predicted"/>
<feature type="compositionally biased region" description="Low complexity" evidence="4">
    <location>
        <begin position="1706"/>
        <end position="1720"/>
    </location>
</feature>
<feature type="region of interest" description="Disordered" evidence="4">
    <location>
        <begin position="1785"/>
        <end position="1930"/>
    </location>
</feature>
<dbReference type="EMBL" id="GGLE01006964">
    <property type="protein sequence ID" value="MBY11090.1"/>
    <property type="molecule type" value="Transcribed_RNA"/>
</dbReference>
<evidence type="ECO:0000256" key="2">
    <source>
        <dbReference type="ARBA" id="ARBA00022448"/>
    </source>
</evidence>
<feature type="region of interest" description="Disordered" evidence="4">
    <location>
        <begin position="665"/>
        <end position="691"/>
    </location>
</feature>
<feature type="region of interest" description="Disordered" evidence="4">
    <location>
        <begin position="1301"/>
        <end position="1327"/>
    </location>
</feature>
<name>A0A2R5LNI6_9ACAR</name>
<dbReference type="GO" id="GO:0006606">
    <property type="term" value="P:protein import into nucleus"/>
    <property type="evidence" value="ECO:0007669"/>
    <property type="project" value="TreeGrafter"/>
</dbReference>
<feature type="compositionally biased region" description="Polar residues" evidence="4">
    <location>
        <begin position="1500"/>
        <end position="1512"/>
    </location>
</feature>
<keyword evidence="2" id="KW-0813">Transport</keyword>
<feature type="compositionally biased region" description="Basic and acidic residues" evidence="4">
    <location>
        <begin position="1018"/>
        <end position="1039"/>
    </location>
</feature>
<feature type="compositionally biased region" description="Polar residues" evidence="4">
    <location>
        <begin position="1652"/>
        <end position="1663"/>
    </location>
</feature>
<accession>A0A2R5LNI6</accession>
<dbReference type="GO" id="GO:0005643">
    <property type="term" value="C:nuclear pore"/>
    <property type="evidence" value="ECO:0007669"/>
    <property type="project" value="TreeGrafter"/>
</dbReference>
<evidence type="ECO:0000256" key="3">
    <source>
        <dbReference type="ARBA" id="ARBA00023242"/>
    </source>
</evidence>
<evidence type="ECO:0000256" key="4">
    <source>
        <dbReference type="SAM" id="MobiDB-lite"/>
    </source>
</evidence>
<dbReference type="InterPro" id="IPR039462">
    <property type="entry name" value="Nup159/Nup146_N"/>
</dbReference>
<feature type="compositionally biased region" description="Basic and acidic residues" evidence="4">
    <location>
        <begin position="1188"/>
        <end position="1202"/>
    </location>
</feature>
<dbReference type="SUPFAM" id="SSF117289">
    <property type="entry name" value="Nucleoporin domain"/>
    <property type="match status" value="1"/>
</dbReference>
<feature type="compositionally biased region" description="Gly residues" evidence="4">
    <location>
        <begin position="1721"/>
        <end position="1741"/>
    </location>
</feature>
<feature type="compositionally biased region" description="Basic and acidic residues" evidence="4">
    <location>
        <begin position="984"/>
        <end position="1002"/>
    </location>
</feature>
<dbReference type="GO" id="GO:0006405">
    <property type="term" value="P:RNA export from nucleus"/>
    <property type="evidence" value="ECO:0007669"/>
    <property type="project" value="TreeGrafter"/>
</dbReference>
<dbReference type="GO" id="GO:0008139">
    <property type="term" value="F:nuclear localization sequence binding"/>
    <property type="evidence" value="ECO:0007669"/>
    <property type="project" value="TreeGrafter"/>
</dbReference>
<feature type="region of interest" description="Disordered" evidence="4">
    <location>
        <begin position="1500"/>
        <end position="1522"/>
    </location>
</feature>
<reference evidence="6" key="1">
    <citation type="submission" date="2018-03" db="EMBL/GenBank/DDBJ databases">
        <title>The relapsing fever spirochete Borrelia turicatae persists in the highly oxidative environment of its soft-bodied tick vector.</title>
        <authorList>
            <person name="Bourret T.J."/>
            <person name="Boyle W.K."/>
            <person name="Valenzuela J.G."/>
            <person name="Oliveira F."/>
            <person name="Lopez J.E."/>
        </authorList>
    </citation>
    <scope>NUCLEOTIDE SEQUENCE</scope>
    <source>
        <strain evidence="6">Kansas strain/isolate</strain>
        <tissue evidence="6">Salivary glands</tissue>
    </source>
</reference>
<feature type="compositionally biased region" description="Polar residues" evidence="4">
    <location>
        <begin position="1234"/>
        <end position="1243"/>
    </location>
</feature>
<keyword evidence="3" id="KW-0539">Nucleus</keyword>
<protein>
    <submittedName>
        <fullName evidence="6">Putative nuclear pore complex protein</fullName>
    </submittedName>
</protein>
<comment type="subcellular location">
    <subcellularLocation>
        <location evidence="1">Nucleus</location>
    </subcellularLocation>
</comment>
<feature type="compositionally biased region" description="Low complexity" evidence="4">
    <location>
        <begin position="1809"/>
        <end position="1862"/>
    </location>
</feature>
<organism evidence="6">
    <name type="scientific">Ornithodoros turicata</name>
    <dbReference type="NCBI Taxonomy" id="34597"/>
    <lineage>
        <taxon>Eukaryota</taxon>
        <taxon>Metazoa</taxon>
        <taxon>Ecdysozoa</taxon>
        <taxon>Arthropoda</taxon>
        <taxon>Chelicerata</taxon>
        <taxon>Arachnida</taxon>
        <taxon>Acari</taxon>
        <taxon>Parasitiformes</taxon>
        <taxon>Ixodida</taxon>
        <taxon>Ixodoidea</taxon>
        <taxon>Argasidae</taxon>
        <taxon>Ornithodorinae</taxon>
        <taxon>Ornithodoros</taxon>
    </lineage>
</organism>
<dbReference type="InterPro" id="IPR015943">
    <property type="entry name" value="WD40/YVTN_repeat-like_dom_sf"/>
</dbReference>
<evidence type="ECO:0000256" key="1">
    <source>
        <dbReference type="ARBA" id="ARBA00004123"/>
    </source>
</evidence>
<feature type="compositionally biased region" description="Low complexity" evidence="4">
    <location>
        <begin position="1642"/>
        <end position="1651"/>
    </location>
</feature>
<feature type="domain" description="Nucleoporin Nup159/Nup146 N-terminal" evidence="5">
    <location>
        <begin position="79"/>
        <end position="385"/>
    </location>
</feature>
<dbReference type="PANTHER" id="PTHR23193:SF46">
    <property type="entry name" value="NUCLEAR PORE COMPLEX PROTEIN NUP214"/>
    <property type="match status" value="1"/>
</dbReference>
<dbReference type="InterPro" id="IPR026054">
    <property type="entry name" value="Nucleoporin"/>
</dbReference>
<evidence type="ECO:0000313" key="6">
    <source>
        <dbReference type="EMBL" id="MBY11090.1"/>
    </source>
</evidence>
<feature type="compositionally biased region" description="Low complexity" evidence="4">
    <location>
        <begin position="1513"/>
        <end position="1522"/>
    </location>
</feature>